<keyword evidence="3" id="KW-1185">Reference proteome</keyword>
<sequence length="255" mass="29121">MEGIAFELSGKTAFFKKPDVNEYAYFTYSHIHKIALLGLLGAILGLGGYWQQYQSLHDEGENETNCYPEFYKILHSLDLAIVPHGDRGYFAKKIQAFNNSVGYASQEDGGNLIVREQWLENPHWTIYITKGDLTSQIFSKLCSALLNRVSIYIPYLGKNDHPALISDARMIQLDPADQVEGIDSLFPVDGTDFERRGTVGKLSSPYYFSEWMPISLNATTNHYELKELAHTNKRLQQVKDLSKIYQAEMRTLYFI</sequence>
<keyword evidence="1" id="KW-0051">Antiviral defense</keyword>
<name>A0A917S769_9BACL</name>
<dbReference type="NCBIfam" id="TIGR02593">
    <property type="entry name" value="CRISPR_cas5"/>
    <property type="match status" value="1"/>
</dbReference>
<reference evidence="2" key="2">
    <citation type="submission" date="2020-09" db="EMBL/GenBank/DDBJ databases">
        <authorList>
            <person name="Sun Q."/>
            <person name="Ohkuma M."/>
        </authorList>
    </citation>
    <scope>NUCLEOTIDE SEQUENCE</scope>
    <source>
        <strain evidence="2">JCM 15325</strain>
    </source>
</reference>
<protein>
    <submittedName>
        <fullName evidence="2">Uncharacterized protein</fullName>
    </submittedName>
</protein>
<dbReference type="GO" id="GO:0051607">
    <property type="term" value="P:defense response to virus"/>
    <property type="evidence" value="ECO:0007669"/>
    <property type="project" value="UniProtKB-KW"/>
</dbReference>
<dbReference type="AlphaFoldDB" id="A0A917S769"/>
<evidence type="ECO:0000313" key="2">
    <source>
        <dbReference type="EMBL" id="GGL59326.1"/>
    </source>
</evidence>
<comment type="caution">
    <text evidence="2">The sequence shown here is derived from an EMBL/GenBank/DDBJ whole genome shotgun (WGS) entry which is preliminary data.</text>
</comment>
<dbReference type="Proteomes" id="UP000654670">
    <property type="component" value="Unassembled WGS sequence"/>
</dbReference>
<evidence type="ECO:0000256" key="1">
    <source>
        <dbReference type="ARBA" id="ARBA00023118"/>
    </source>
</evidence>
<reference evidence="2" key="1">
    <citation type="journal article" date="2014" name="Int. J. Syst. Evol. Microbiol.">
        <title>Complete genome sequence of Corynebacterium casei LMG S-19264T (=DSM 44701T), isolated from a smear-ripened cheese.</title>
        <authorList>
            <consortium name="US DOE Joint Genome Institute (JGI-PGF)"/>
            <person name="Walter F."/>
            <person name="Albersmeier A."/>
            <person name="Kalinowski J."/>
            <person name="Ruckert C."/>
        </authorList>
    </citation>
    <scope>NUCLEOTIDE SEQUENCE</scope>
    <source>
        <strain evidence="2">JCM 15325</strain>
    </source>
</reference>
<proteinExistence type="predicted"/>
<dbReference type="InterPro" id="IPR013422">
    <property type="entry name" value="CRISPR-assoc_prot_Cas5_N"/>
</dbReference>
<dbReference type="NCBIfam" id="TIGR02592">
    <property type="entry name" value="cas_Cas5h"/>
    <property type="match status" value="1"/>
</dbReference>
<accession>A0A917S769</accession>
<dbReference type="RefSeq" id="WP_188803699.1">
    <property type="nucleotide sequence ID" value="NZ_BMOK01000011.1"/>
</dbReference>
<dbReference type="EMBL" id="BMOK01000011">
    <property type="protein sequence ID" value="GGL59326.1"/>
    <property type="molecule type" value="Genomic_DNA"/>
</dbReference>
<gene>
    <name evidence="2" type="ORF">GCM10007968_24140</name>
</gene>
<dbReference type="InterPro" id="IPR013421">
    <property type="entry name" value="CRISPR-assoc_prot_Cas5_HALMA"/>
</dbReference>
<organism evidence="2 3">
    <name type="scientific">Sporolactobacillus putidus</name>
    <dbReference type="NCBI Taxonomy" id="492735"/>
    <lineage>
        <taxon>Bacteria</taxon>
        <taxon>Bacillati</taxon>
        <taxon>Bacillota</taxon>
        <taxon>Bacilli</taxon>
        <taxon>Bacillales</taxon>
        <taxon>Sporolactobacillaceae</taxon>
        <taxon>Sporolactobacillus</taxon>
    </lineage>
</organism>
<evidence type="ECO:0000313" key="3">
    <source>
        <dbReference type="Proteomes" id="UP000654670"/>
    </source>
</evidence>